<feature type="coiled-coil region" evidence="1">
    <location>
        <begin position="71"/>
        <end position="111"/>
    </location>
</feature>
<dbReference type="SUPFAM" id="SSF158622">
    <property type="entry name" value="YheA/YmcA-like"/>
    <property type="match status" value="1"/>
</dbReference>
<feature type="region of interest" description="Disordered" evidence="2">
    <location>
        <begin position="1"/>
        <end position="23"/>
    </location>
</feature>
<keyword evidence="1" id="KW-0175">Coiled coil</keyword>
<gene>
    <name evidence="3" type="ORF">ACFO3S_12310</name>
</gene>
<evidence type="ECO:0000256" key="1">
    <source>
        <dbReference type="SAM" id="Coils"/>
    </source>
</evidence>
<evidence type="ECO:0000313" key="4">
    <source>
        <dbReference type="Proteomes" id="UP001596028"/>
    </source>
</evidence>
<dbReference type="PANTHER" id="PTHR38448:SF1">
    <property type="entry name" value="YLBF FAMILY REGULATOR"/>
    <property type="match status" value="1"/>
</dbReference>
<dbReference type="InterPro" id="IPR052767">
    <property type="entry name" value="Bact_com_dev_regulator"/>
</dbReference>
<dbReference type="Pfam" id="PF06133">
    <property type="entry name" value="Com_YlbF"/>
    <property type="match status" value="1"/>
</dbReference>
<dbReference type="Proteomes" id="UP001596028">
    <property type="component" value="Unassembled WGS sequence"/>
</dbReference>
<accession>A0ABV9FAM8</accession>
<dbReference type="InterPro" id="IPR010368">
    <property type="entry name" value="Com_YlbF"/>
</dbReference>
<comment type="caution">
    <text evidence="3">The sequence shown here is derived from an EMBL/GenBank/DDBJ whole genome shotgun (WGS) entry which is preliminary data.</text>
</comment>
<evidence type="ECO:0000313" key="3">
    <source>
        <dbReference type="EMBL" id="MFC4599025.1"/>
    </source>
</evidence>
<evidence type="ECO:0000256" key="2">
    <source>
        <dbReference type="SAM" id="MobiDB-lite"/>
    </source>
</evidence>
<sequence>MSAHAHGHHHDHDHDHHHEGACSMPSFDNRELIVREDILSRARELAQLITTTEEVDIFQKAEKRIQSHERVQGLIAQIKKKQKELVAFQNTFKNQAMVEKIEAEIEELQDELDGIPIVQQFQQSQVDVNYMLQSIISIIRDTVAEKIDVEAAKPAEAPEQCD</sequence>
<proteinExistence type="predicted"/>
<organism evidence="3 4">
    <name type="scientific">Cohnella hongkongensis</name>
    <dbReference type="NCBI Taxonomy" id="178337"/>
    <lineage>
        <taxon>Bacteria</taxon>
        <taxon>Bacillati</taxon>
        <taxon>Bacillota</taxon>
        <taxon>Bacilli</taxon>
        <taxon>Bacillales</taxon>
        <taxon>Paenibacillaceae</taxon>
        <taxon>Cohnella</taxon>
    </lineage>
</organism>
<dbReference type="PANTHER" id="PTHR38448">
    <property type="entry name" value="REGULATORY PROTEIN YLBF-RELATED"/>
    <property type="match status" value="1"/>
</dbReference>
<dbReference type="Gene3D" id="1.20.1500.10">
    <property type="entry name" value="YheA/YmcA-like"/>
    <property type="match status" value="1"/>
</dbReference>
<dbReference type="RefSeq" id="WP_378096007.1">
    <property type="nucleotide sequence ID" value="NZ_JBHSEP010000007.1"/>
</dbReference>
<protein>
    <submittedName>
        <fullName evidence="3">RicAFT regulatory complex protein RicA family protein</fullName>
    </submittedName>
</protein>
<name>A0ABV9FAM8_9BACL</name>
<dbReference type="EMBL" id="JBHSEP010000007">
    <property type="protein sequence ID" value="MFC4599025.1"/>
    <property type="molecule type" value="Genomic_DNA"/>
</dbReference>
<feature type="compositionally biased region" description="Basic and acidic residues" evidence="2">
    <location>
        <begin position="10"/>
        <end position="20"/>
    </location>
</feature>
<dbReference type="InterPro" id="IPR023378">
    <property type="entry name" value="YheA/YmcA-like_dom_sf"/>
</dbReference>
<reference evidence="4" key="1">
    <citation type="journal article" date="2019" name="Int. J. Syst. Evol. Microbiol.">
        <title>The Global Catalogue of Microorganisms (GCM) 10K type strain sequencing project: providing services to taxonomists for standard genome sequencing and annotation.</title>
        <authorList>
            <consortium name="The Broad Institute Genomics Platform"/>
            <consortium name="The Broad Institute Genome Sequencing Center for Infectious Disease"/>
            <person name="Wu L."/>
            <person name="Ma J."/>
        </authorList>
    </citation>
    <scope>NUCLEOTIDE SEQUENCE [LARGE SCALE GENOMIC DNA]</scope>
    <source>
        <strain evidence="4">CCUG 49571</strain>
    </source>
</reference>
<keyword evidence="4" id="KW-1185">Reference proteome</keyword>